<proteinExistence type="predicted"/>
<dbReference type="PANTHER" id="PTHR46033:SF8">
    <property type="entry name" value="PROTEIN MAINTENANCE OF MERISTEMS-LIKE"/>
    <property type="match status" value="1"/>
</dbReference>
<evidence type="ECO:0000259" key="1">
    <source>
        <dbReference type="Pfam" id="PF10536"/>
    </source>
</evidence>
<dbReference type="Proteomes" id="UP000289738">
    <property type="component" value="Chromosome A05"/>
</dbReference>
<dbReference type="PANTHER" id="PTHR46033">
    <property type="entry name" value="PROTEIN MAIN-LIKE 2"/>
    <property type="match status" value="1"/>
</dbReference>
<dbReference type="Pfam" id="PF10536">
    <property type="entry name" value="PMD"/>
    <property type="match status" value="1"/>
</dbReference>
<sequence>MLLDNKIMSYIQMAGLAQLAKLNDYWFKLDEPLDVAYQLGLPIDGQYRSAWAWFEELWGVIPPPNYIDKLTVKCTLMQQMFSDLLEGADEETVRRYARAYIMMLLSTELFGDKSSTRMHSRWLPYVARLEDMDNYNQGFAALSWLYRCLCHVVNKNVVKLAGPLQLLQSWIFRKFLGFRPDRFDAFHWLLASRWSDYQPTSSEKGSQVAHCRMQIYLLRPCDVSTNY</sequence>
<comment type="caution">
    <text evidence="2">The sequence shown here is derived from an EMBL/GenBank/DDBJ whole genome shotgun (WGS) entry which is preliminary data.</text>
</comment>
<dbReference type="InterPro" id="IPR044824">
    <property type="entry name" value="MAIN-like"/>
</dbReference>
<dbReference type="EMBL" id="SDMP01000005">
    <property type="protein sequence ID" value="RYR57318.1"/>
    <property type="molecule type" value="Genomic_DNA"/>
</dbReference>
<dbReference type="AlphaFoldDB" id="A0A445D2B0"/>
<dbReference type="GO" id="GO:0010073">
    <property type="term" value="P:meristem maintenance"/>
    <property type="evidence" value="ECO:0007669"/>
    <property type="project" value="InterPro"/>
</dbReference>
<keyword evidence="3" id="KW-1185">Reference proteome</keyword>
<feature type="domain" description="Aminotransferase-like plant mobile" evidence="1">
    <location>
        <begin position="34"/>
        <end position="215"/>
    </location>
</feature>
<gene>
    <name evidence="2" type="ORF">Ahy_A05g023044</name>
</gene>
<dbReference type="InterPro" id="IPR019557">
    <property type="entry name" value="AminoTfrase-like_pln_mobile"/>
</dbReference>
<evidence type="ECO:0000313" key="2">
    <source>
        <dbReference type="EMBL" id="RYR57318.1"/>
    </source>
</evidence>
<organism evidence="2 3">
    <name type="scientific">Arachis hypogaea</name>
    <name type="common">Peanut</name>
    <dbReference type="NCBI Taxonomy" id="3818"/>
    <lineage>
        <taxon>Eukaryota</taxon>
        <taxon>Viridiplantae</taxon>
        <taxon>Streptophyta</taxon>
        <taxon>Embryophyta</taxon>
        <taxon>Tracheophyta</taxon>
        <taxon>Spermatophyta</taxon>
        <taxon>Magnoliopsida</taxon>
        <taxon>eudicotyledons</taxon>
        <taxon>Gunneridae</taxon>
        <taxon>Pentapetalae</taxon>
        <taxon>rosids</taxon>
        <taxon>fabids</taxon>
        <taxon>Fabales</taxon>
        <taxon>Fabaceae</taxon>
        <taxon>Papilionoideae</taxon>
        <taxon>50 kb inversion clade</taxon>
        <taxon>dalbergioids sensu lato</taxon>
        <taxon>Dalbergieae</taxon>
        <taxon>Pterocarpus clade</taxon>
        <taxon>Arachis</taxon>
    </lineage>
</organism>
<protein>
    <recommendedName>
        <fullName evidence="1">Aminotransferase-like plant mobile domain-containing protein</fullName>
    </recommendedName>
</protein>
<name>A0A445D2B0_ARAHY</name>
<reference evidence="2 3" key="1">
    <citation type="submission" date="2019-01" db="EMBL/GenBank/DDBJ databases">
        <title>Sequencing of cultivated peanut Arachis hypogaea provides insights into genome evolution and oil improvement.</title>
        <authorList>
            <person name="Chen X."/>
        </authorList>
    </citation>
    <scope>NUCLEOTIDE SEQUENCE [LARGE SCALE GENOMIC DNA]</scope>
    <source>
        <strain evidence="3">cv. Fuhuasheng</strain>
        <tissue evidence="2">Leaves</tissue>
    </source>
</reference>
<evidence type="ECO:0000313" key="3">
    <source>
        <dbReference type="Proteomes" id="UP000289738"/>
    </source>
</evidence>
<accession>A0A445D2B0</accession>